<dbReference type="InterPro" id="IPR023430">
    <property type="entry name" value="Pept_HybD-like_dom_sf"/>
</dbReference>
<dbReference type="Proteomes" id="UP000095347">
    <property type="component" value="Unassembled WGS sequence"/>
</dbReference>
<gene>
    <name evidence="5" type="ORF">BEN30_15305</name>
</gene>
<evidence type="ECO:0000313" key="5">
    <source>
        <dbReference type="EMBL" id="OEJ65152.1"/>
    </source>
</evidence>
<keyword evidence="3" id="KW-0064">Aspartyl protease</keyword>
<proteinExistence type="inferred from homology"/>
<dbReference type="NCBIfam" id="TIGR00072">
    <property type="entry name" value="hydrog_prot"/>
    <property type="match status" value="1"/>
</dbReference>
<dbReference type="GO" id="GO:0008047">
    <property type="term" value="F:enzyme activator activity"/>
    <property type="evidence" value="ECO:0007669"/>
    <property type="project" value="InterPro"/>
</dbReference>
<protein>
    <recommendedName>
        <fullName evidence="7">Hydrogenase maturation protease</fullName>
    </recommendedName>
</protein>
<keyword evidence="4" id="KW-0378">Hydrolase</keyword>
<dbReference type="CDD" id="cd00518">
    <property type="entry name" value="H2MP"/>
    <property type="match status" value="1"/>
</dbReference>
<evidence type="ECO:0000256" key="1">
    <source>
        <dbReference type="ARBA" id="ARBA00006814"/>
    </source>
</evidence>
<dbReference type="PANTHER" id="PTHR30302">
    <property type="entry name" value="HYDROGENASE 1 MATURATION PROTEASE"/>
    <property type="match status" value="1"/>
</dbReference>
<accession>A0A1E5Q560</accession>
<name>A0A1E5Q560_9PROT</name>
<dbReference type="GO" id="GO:0004190">
    <property type="term" value="F:aspartic-type endopeptidase activity"/>
    <property type="evidence" value="ECO:0007669"/>
    <property type="project" value="UniProtKB-KW"/>
</dbReference>
<evidence type="ECO:0008006" key="7">
    <source>
        <dbReference type="Google" id="ProtNLM"/>
    </source>
</evidence>
<sequence length="135" mass="14607">MRGDDGVGAAVAAQLRADNIEAFDFDGDGAELMEMWAHQGQVILIDAAVSGAPLGTVHRFDANSDVLPRNFFRHSSHQFGVAEAVEMARVLDRLPRNLIIYAIEGHNFNLGAPLSKDVELAVLDTVDRIKADIAP</sequence>
<keyword evidence="6" id="KW-1185">Reference proteome</keyword>
<comment type="caution">
    <text evidence="5">The sequence shown here is derived from an EMBL/GenBank/DDBJ whole genome shotgun (WGS) entry which is preliminary data.</text>
</comment>
<evidence type="ECO:0000256" key="3">
    <source>
        <dbReference type="ARBA" id="ARBA00022750"/>
    </source>
</evidence>
<dbReference type="AlphaFoldDB" id="A0A1E5Q560"/>
<dbReference type="STRING" id="28181.BEN30_15305"/>
<evidence type="ECO:0000256" key="2">
    <source>
        <dbReference type="ARBA" id="ARBA00022670"/>
    </source>
</evidence>
<dbReference type="Gene3D" id="3.40.50.1450">
    <property type="entry name" value="HybD-like"/>
    <property type="match status" value="1"/>
</dbReference>
<dbReference type="Pfam" id="PF01750">
    <property type="entry name" value="HycI"/>
    <property type="match status" value="1"/>
</dbReference>
<dbReference type="EMBL" id="MCGG01000055">
    <property type="protein sequence ID" value="OEJ65152.1"/>
    <property type="molecule type" value="Genomic_DNA"/>
</dbReference>
<evidence type="ECO:0000313" key="6">
    <source>
        <dbReference type="Proteomes" id="UP000095347"/>
    </source>
</evidence>
<dbReference type="InterPro" id="IPR000671">
    <property type="entry name" value="Peptidase_A31"/>
</dbReference>
<reference evidence="6" key="1">
    <citation type="submission" date="2016-07" db="EMBL/GenBank/DDBJ databases">
        <authorList>
            <person name="Florea S."/>
            <person name="Webb J.S."/>
            <person name="Jaromczyk J."/>
            <person name="Schardl C.L."/>
        </authorList>
    </citation>
    <scope>NUCLEOTIDE SEQUENCE [LARGE SCALE GENOMIC DNA]</scope>
    <source>
        <strain evidence="6">MV-1</strain>
    </source>
</reference>
<dbReference type="PANTHER" id="PTHR30302:SF1">
    <property type="entry name" value="HYDROGENASE 2 MATURATION PROTEASE"/>
    <property type="match status" value="1"/>
</dbReference>
<comment type="similarity">
    <text evidence="1">Belongs to the peptidase A31 family.</text>
</comment>
<keyword evidence="2" id="KW-0645">Protease</keyword>
<dbReference type="GO" id="GO:0016485">
    <property type="term" value="P:protein processing"/>
    <property type="evidence" value="ECO:0007669"/>
    <property type="project" value="TreeGrafter"/>
</dbReference>
<organism evidence="5 6">
    <name type="scientific">Magnetovibrio blakemorei</name>
    <dbReference type="NCBI Taxonomy" id="28181"/>
    <lineage>
        <taxon>Bacteria</taxon>
        <taxon>Pseudomonadati</taxon>
        <taxon>Pseudomonadota</taxon>
        <taxon>Alphaproteobacteria</taxon>
        <taxon>Rhodospirillales</taxon>
        <taxon>Magnetovibrionaceae</taxon>
        <taxon>Magnetovibrio</taxon>
    </lineage>
</organism>
<evidence type="ECO:0000256" key="4">
    <source>
        <dbReference type="ARBA" id="ARBA00022801"/>
    </source>
</evidence>
<dbReference type="SUPFAM" id="SSF53163">
    <property type="entry name" value="HybD-like"/>
    <property type="match status" value="1"/>
</dbReference>